<feature type="compositionally biased region" description="Low complexity" evidence="1">
    <location>
        <begin position="10"/>
        <end position="21"/>
    </location>
</feature>
<sequence length="141" mass="15590">MSDWQRKNWAAAQEAQDAAIAKQREREKKARERSARNAQRKIARLRKTLAENGEITDFEDEFAGSVAERLDKYGAAFADPGLGRPGDALSSAQKRVVASMNRKVKEARAAEKAKRAEAAETEEDKAAPAPSANVVRLTPRR</sequence>
<dbReference type="Proteomes" id="UP000563524">
    <property type="component" value="Unassembled WGS sequence"/>
</dbReference>
<comment type="caution">
    <text evidence="2">The sequence shown here is derived from an EMBL/GenBank/DDBJ whole genome shotgun (WGS) entry which is preliminary data.</text>
</comment>
<reference evidence="2 3" key="1">
    <citation type="submission" date="2020-08" db="EMBL/GenBank/DDBJ databases">
        <title>Genomic Encyclopedia of Type Strains, Phase IV (KMG-IV): sequencing the most valuable type-strain genomes for metagenomic binning, comparative biology and taxonomic classification.</title>
        <authorList>
            <person name="Goeker M."/>
        </authorList>
    </citation>
    <scope>NUCLEOTIDE SEQUENCE [LARGE SCALE GENOMIC DNA]</scope>
    <source>
        <strain evidence="2 3">DSM 102850</strain>
    </source>
</reference>
<feature type="compositionally biased region" description="Basic and acidic residues" evidence="1">
    <location>
        <begin position="108"/>
        <end position="118"/>
    </location>
</feature>
<keyword evidence="3" id="KW-1185">Reference proteome</keyword>
<organism evidence="2 3">
    <name type="scientific">Parvularcula dongshanensis</name>
    <dbReference type="NCBI Taxonomy" id="1173995"/>
    <lineage>
        <taxon>Bacteria</taxon>
        <taxon>Pseudomonadati</taxon>
        <taxon>Pseudomonadota</taxon>
        <taxon>Alphaproteobacteria</taxon>
        <taxon>Parvularculales</taxon>
        <taxon>Parvularculaceae</taxon>
        <taxon>Parvularcula</taxon>
    </lineage>
</organism>
<gene>
    <name evidence="2" type="ORF">GGQ59_000864</name>
</gene>
<dbReference type="RefSeq" id="WP_183816137.1">
    <property type="nucleotide sequence ID" value="NZ_JACHOB010000001.1"/>
</dbReference>
<name>A0A840I2A4_9PROT</name>
<accession>A0A840I2A4</accession>
<evidence type="ECO:0000313" key="2">
    <source>
        <dbReference type="EMBL" id="MBB4658364.1"/>
    </source>
</evidence>
<feature type="region of interest" description="Disordered" evidence="1">
    <location>
        <begin position="1"/>
        <end position="39"/>
    </location>
</feature>
<feature type="compositionally biased region" description="Basic and acidic residues" evidence="1">
    <location>
        <begin position="22"/>
        <end position="35"/>
    </location>
</feature>
<dbReference type="AlphaFoldDB" id="A0A840I2A4"/>
<feature type="region of interest" description="Disordered" evidence="1">
    <location>
        <begin position="108"/>
        <end position="141"/>
    </location>
</feature>
<evidence type="ECO:0000313" key="3">
    <source>
        <dbReference type="Proteomes" id="UP000563524"/>
    </source>
</evidence>
<protein>
    <submittedName>
        <fullName evidence="2">Uncharacterized protein</fullName>
    </submittedName>
</protein>
<proteinExistence type="predicted"/>
<dbReference type="EMBL" id="JACHOB010000001">
    <property type="protein sequence ID" value="MBB4658364.1"/>
    <property type="molecule type" value="Genomic_DNA"/>
</dbReference>
<evidence type="ECO:0000256" key="1">
    <source>
        <dbReference type="SAM" id="MobiDB-lite"/>
    </source>
</evidence>